<keyword evidence="5 8" id="KW-0812">Transmembrane</keyword>
<dbReference type="GeneID" id="56034776"/>
<keyword evidence="4" id="KW-1003">Cell membrane</keyword>
<dbReference type="PROSITE" id="PS50928">
    <property type="entry name" value="ABC_TM1"/>
    <property type="match status" value="1"/>
</dbReference>
<dbReference type="KEGG" id="haly:HYG82_15755"/>
<gene>
    <name evidence="10" type="ORF">HYG82_15755</name>
</gene>
<dbReference type="GO" id="GO:0055085">
    <property type="term" value="P:transmembrane transport"/>
    <property type="evidence" value="ECO:0007669"/>
    <property type="project" value="InterPro"/>
</dbReference>
<organism evidence="10 11">
    <name type="scientific">Natrinema halophilum</name>
    <dbReference type="NCBI Taxonomy" id="1699371"/>
    <lineage>
        <taxon>Archaea</taxon>
        <taxon>Methanobacteriati</taxon>
        <taxon>Methanobacteriota</taxon>
        <taxon>Stenosarchaea group</taxon>
        <taxon>Halobacteria</taxon>
        <taxon>Halobacteriales</taxon>
        <taxon>Natrialbaceae</taxon>
        <taxon>Natrinema</taxon>
    </lineage>
</organism>
<feature type="domain" description="ABC transmembrane type-1" evidence="9">
    <location>
        <begin position="83"/>
        <end position="289"/>
    </location>
</feature>
<evidence type="ECO:0000313" key="10">
    <source>
        <dbReference type="EMBL" id="QLG50201.1"/>
    </source>
</evidence>
<dbReference type="GO" id="GO:0005886">
    <property type="term" value="C:plasma membrane"/>
    <property type="evidence" value="ECO:0007669"/>
    <property type="project" value="UniProtKB-SubCell"/>
</dbReference>
<evidence type="ECO:0000256" key="8">
    <source>
        <dbReference type="RuleBase" id="RU363032"/>
    </source>
</evidence>
<proteinExistence type="inferred from homology"/>
<keyword evidence="11" id="KW-1185">Reference proteome</keyword>
<keyword evidence="3 8" id="KW-0813">Transport</keyword>
<feature type="transmembrane region" description="Helical" evidence="8">
    <location>
        <begin position="118"/>
        <end position="137"/>
    </location>
</feature>
<dbReference type="SUPFAM" id="SSF161098">
    <property type="entry name" value="MetI-like"/>
    <property type="match status" value="1"/>
</dbReference>
<dbReference type="PANTHER" id="PTHR42929">
    <property type="entry name" value="INNER MEMBRANE ABC TRANSPORTER PERMEASE PROTEIN YDCU-RELATED-RELATED"/>
    <property type="match status" value="1"/>
</dbReference>
<feature type="transmembrane region" description="Helical" evidence="8">
    <location>
        <begin position="270"/>
        <end position="293"/>
    </location>
</feature>
<dbReference type="RefSeq" id="WP_179262478.1">
    <property type="nucleotide sequence ID" value="NZ_CP058601.1"/>
</dbReference>
<feature type="transmembrane region" description="Helical" evidence="8">
    <location>
        <begin position="82"/>
        <end position="106"/>
    </location>
</feature>
<sequence length="303" mass="33317">MSVKSSSGLFTRVGEILKDDSNRSSLLLLPVTVFELVFFVVPMLYLLRISLYEQTSQGAFKEGTWTLSTYADVITSGYIQDLMWFTFKFAIISTAISVAIGVFYAYAIWRAEQKLRMLLLFGVVLPLLTTLVVKLYAGVLLLSPGGAINEVLISTGIRSEPIQLMNNFLGVLIGQLYITVPYSVLAIYSVLSTMDWEIVEAARDLGANRVRSFYEVVLPEIVPGIAVASVISFAWGIGAYSSPAILGTARQTTFALEVESLMLSEFNWPAAAALSLIMLLVVLVSIIVLFRFLDSRGGETDYV</sequence>
<dbReference type="InterPro" id="IPR000515">
    <property type="entry name" value="MetI-like"/>
</dbReference>
<dbReference type="Gene3D" id="1.10.3720.10">
    <property type="entry name" value="MetI-like"/>
    <property type="match status" value="1"/>
</dbReference>
<dbReference type="PANTHER" id="PTHR42929:SF1">
    <property type="entry name" value="INNER MEMBRANE ABC TRANSPORTER PERMEASE PROTEIN YDCU-RELATED"/>
    <property type="match status" value="1"/>
</dbReference>
<name>A0A7D5KEH8_9EURY</name>
<evidence type="ECO:0000256" key="2">
    <source>
        <dbReference type="ARBA" id="ARBA00007069"/>
    </source>
</evidence>
<keyword evidence="6 8" id="KW-1133">Transmembrane helix</keyword>
<accession>A0A7D5KEH8</accession>
<dbReference type="Proteomes" id="UP000509241">
    <property type="component" value="Chromosome"/>
</dbReference>
<dbReference type="CDD" id="cd06261">
    <property type="entry name" value="TM_PBP2"/>
    <property type="match status" value="1"/>
</dbReference>
<evidence type="ECO:0000256" key="1">
    <source>
        <dbReference type="ARBA" id="ARBA00004651"/>
    </source>
</evidence>
<evidence type="ECO:0000256" key="7">
    <source>
        <dbReference type="ARBA" id="ARBA00023136"/>
    </source>
</evidence>
<keyword evidence="7 8" id="KW-0472">Membrane</keyword>
<evidence type="ECO:0000259" key="9">
    <source>
        <dbReference type="PROSITE" id="PS50928"/>
    </source>
</evidence>
<dbReference type="OrthoDB" id="11163at2157"/>
<evidence type="ECO:0000256" key="4">
    <source>
        <dbReference type="ARBA" id="ARBA00022475"/>
    </source>
</evidence>
<dbReference type="InterPro" id="IPR035906">
    <property type="entry name" value="MetI-like_sf"/>
</dbReference>
<dbReference type="EMBL" id="CP058601">
    <property type="protein sequence ID" value="QLG50201.1"/>
    <property type="molecule type" value="Genomic_DNA"/>
</dbReference>
<evidence type="ECO:0000313" key="11">
    <source>
        <dbReference type="Proteomes" id="UP000509241"/>
    </source>
</evidence>
<dbReference type="Pfam" id="PF00528">
    <property type="entry name" value="BPD_transp_1"/>
    <property type="match status" value="1"/>
</dbReference>
<protein>
    <submittedName>
        <fullName evidence="10">ABC transporter permease</fullName>
    </submittedName>
</protein>
<evidence type="ECO:0000256" key="5">
    <source>
        <dbReference type="ARBA" id="ARBA00022692"/>
    </source>
</evidence>
<evidence type="ECO:0000256" key="6">
    <source>
        <dbReference type="ARBA" id="ARBA00022989"/>
    </source>
</evidence>
<evidence type="ECO:0000256" key="3">
    <source>
        <dbReference type="ARBA" id="ARBA00022448"/>
    </source>
</evidence>
<feature type="transmembrane region" description="Helical" evidence="8">
    <location>
        <begin position="212"/>
        <end position="237"/>
    </location>
</feature>
<feature type="transmembrane region" description="Helical" evidence="8">
    <location>
        <begin position="168"/>
        <end position="191"/>
    </location>
</feature>
<reference evidence="10 11" key="1">
    <citation type="submission" date="2020-07" db="EMBL/GenBank/DDBJ databases">
        <authorList>
            <person name="Cui H."/>
        </authorList>
    </citation>
    <scope>NUCLEOTIDE SEQUENCE [LARGE SCALE GENOMIC DNA]</scope>
    <source>
        <strain evidence="10 11">YPL8</strain>
    </source>
</reference>
<feature type="transmembrane region" description="Helical" evidence="8">
    <location>
        <begin position="26"/>
        <end position="47"/>
    </location>
</feature>
<dbReference type="AlphaFoldDB" id="A0A7D5KEH8"/>
<comment type="similarity">
    <text evidence="2">Belongs to the binding-protein-dependent transport system permease family. CysTW subfamily.</text>
</comment>
<comment type="subcellular location">
    <subcellularLocation>
        <location evidence="1 8">Cell membrane</location>
        <topology evidence="1 8">Multi-pass membrane protein</topology>
    </subcellularLocation>
</comment>